<feature type="non-terminal residue" evidence="1">
    <location>
        <position position="1"/>
    </location>
</feature>
<gene>
    <name evidence="1" type="ORF">ABMA27_008576</name>
</gene>
<accession>A0ABR3HBU4</accession>
<comment type="caution">
    <text evidence="1">The sequence shown here is derived from an EMBL/GenBank/DDBJ whole genome shotgun (WGS) entry which is preliminary data.</text>
</comment>
<dbReference type="Proteomes" id="UP001549920">
    <property type="component" value="Unassembled WGS sequence"/>
</dbReference>
<protein>
    <submittedName>
        <fullName evidence="1">Uncharacterized protein</fullName>
    </submittedName>
</protein>
<evidence type="ECO:0000313" key="2">
    <source>
        <dbReference type="Proteomes" id="UP001549920"/>
    </source>
</evidence>
<reference evidence="1 2" key="1">
    <citation type="submission" date="2024-06" db="EMBL/GenBank/DDBJ databases">
        <title>A chromosome-level genome assembly of beet webworm, Loxostege sticticalis.</title>
        <authorList>
            <person name="Zhang Y."/>
        </authorList>
    </citation>
    <scope>NUCLEOTIDE SEQUENCE [LARGE SCALE GENOMIC DNA]</scope>
    <source>
        <strain evidence="1">AQ026</strain>
        <tissue evidence="1">Whole body</tissue>
    </source>
</reference>
<organism evidence="1 2">
    <name type="scientific">Loxostege sticticalis</name>
    <name type="common">Beet webworm moth</name>
    <dbReference type="NCBI Taxonomy" id="481309"/>
    <lineage>
        <taxon>Eukaryota</taxon>
        <taxon>Metazoa</taxon>
        <taxon>Ecdysozoa</taxon>
        <taxon>Arthropoda</taxon>
        <taxon>Hexapoda</taxon>
        <taxon>Insecta</taxon>
        <taxon>Pterygota</taxon>
        <taxon>Neoptera</taxon>
        <taxon>Endopterygota</taxon>
        <taxon>Lepidoptera</taxon>
        <taxon>Glossata</taxon>
        <taxon>Ditrysia</taxon>
        <taxon>Pyraloidea</taxon>
        <taxon>Crambidae</taxon>
        <taxon>Pyraustinae</taxon>
        <taxon>Loxostege</taxon>
    </lineage>
</organism>
<sequence length="56" mass="6145">VKRDPIHETSLSVRLSVRLSPGSNFSTTAPNRSLRTGSGFLSVIREISMTDKILTD</sequence>
<keyword evidence="2" id="KW-1185">Reference proteome</keyword>
<evidence type="ECO:0000313" key="1">
    <source>
        <dbReference type="EMBL" id="KAL0867891.1"/>
    </source>
</evidence>
<proteinExistence type="predicted"/>
<dbReference type="EMBL" id="JBEUOH010000022">
    <property type="protein sequence ID" value="KAL0867891.1"/>
    <property type="molecule type" value="Genomic_DNA"/>
</dbReference>
<name>A0ABR3HBU4_LOXSC</name>